<keyword evidence="2" id="KW-1185">Reference proteome</keyword>
<name>A0AAD9USE9_ACRCE</name>
<protein>
    <submittedName>
        <fullName evidence="1">Uncharacterized protein</fullName>
    </submittedName>
</protein>
<reference evidence="1" key="2">
    <citation type="journal article" date="2023" name="Science">
        <title>Genomic signatures of disease resistance in endangered staghorn corals.</title>
        <authorList>
            <person name="Vollmer S.V."/>
            <person name="Selwyn J.D."/>
            <person name="Despard B.A."/>
            <person name="Roesel C.L."/>
        </authorList>
    </citation>
    <scope>NUCLEOTIDE SEQUENCE</scope>
    <source>
        <strain evidence="1">K2</strain>
    </source>
</reference>
<organism evidence="1 2">
    <name type="scientific">Acropora cervicornis</name>
    <name type="common">Staghorn coral</name>
    <dbReference type="NCBI Taxonomy" id="6130"/>
    <lineage>
        <taxon>Eukaryota</taxon>
        <taxon>Metazoa</taxon>
        <taxon>Cnidaria</taxon>
        <taxon>Anthozoa</taxon>
        <taxon>Hexacorallia</taxon>
        <taxon>Scleractinia</taxon>
        <taxon>Astrocoeniina</taxon>
        <taxon>Acroporidae</taxon>
        <taxon>Acropora</taxon>
    </lineage>
</organism>
<dbReference type="AlphaFoldDB" id="A0AAD9USE9"/>
<evidence type="ECO:0000313" key="1">
    <source>
        <dbReference type="EMBL" id="KAK2548208.1"/>
    </source>
</evidence>
<evidence type="ECO:0000313" key="2">
    <source>
        <dbReference type="Proteomes" id="UP001249851"/>
    </source>
</evidence>
<accession>A0AAD9USE9</accession>
<comment type="caution">
    <text evidence="1">The sequence shown here is derived from an EMBL/GenBank/DDBJ whole genome shotgun (WGS) entry which is preliminary data.</text>
</comment>
<proteinExistence type="predicted"/>
<sequence length="176" mass="20342">MYARSLVSTSPMIVPNSQSISHVRSCMILELHRNSLLPIPPNVLKVDDYYAVDYVSCYYFGRVIQIQGQFAQFKFLHRVRIGADAGEIFNWPTRDDVADVHVSCVFYGPVDLIGNSPFKIMEHEQVKEVFLYIQRRWFSFEEAFSVNVKTTQQTVVIVFHIELMNSQSVFSDHLLS</sequence>
<reference evidence="1" key="1">
    <citation type="journal article" date="2023" name="G3 (Bethesda)">
        <title>Whole genome assembly and annotation of the endangered Caribbean coral Acropora cervicornis.</title>
        <authorList>
            <person name="Selwyn J.D."/>
            <person name="Vollmer S.V."/>
        </authorList>
    </citation>
    <scope>NUCLEOTIDE SEQUENCE</scope>
    <source>
        <strain evidence="1">K2</strain>
    </source>
</reference>
<gene>
    <name evidence="1" type="ORF">P5673_031675</name>
</gene>
<dbReference type="EMBL" id="JARQWQ010000153">
    <property type="protein sequence ID" value="KAK2548208.1"/>
    <property type="molecule type" value="Genomic_DNA"/>
</dbReference>
<dbReference type="Proteomes" id="UP001249851">
    <property type="component" value="Unassembled WGS sequence"/>
</dbReference>